<name>A0A2T8I7P6_9POAL</name>
<gene>
    <name evidence="2" type="ORF">PAHAL_8G044800</name>
</gene>
<feature type="region of interest" description="Disordered" evidence="1">
    <location>
        <begin position="1"/>
        <end position="59"/>
    </location>
</feature>
<dbReference type="Gramene" id="PVH33684">
    <property type="protein sequence ID" value="PVH33684"/>
    <property type="gene ID" value="PAHAL_8G044800"/>
</dbReference>
<feature type="region of interest" description="Disordered" evidence="1">
    <location>
        <begin position="120"/>
        <end position="149"/>
    </location>
</feature>
<accession>A0A2T8I7P6</accession>
<dbReference type="AlphaFoldDB" id="A0A2T8I7P6"/>
<evidence type="ECO:0000313" key="2">
    <source>
        <dbReference type="EMBL" id="PVH33684.1"/>
    </source>
</evidence>
<sequence length="177" mass="18235">MAGPFGRCGQLAGGRTRGLRRRSRSSRAVSAATDTGGDRPGSTVRVGRAAGPRCGRGTRWSRTQCAPAFVSAQQQLGRGAAGPREGMRLPAPARRAAVGPHEGLRLPAPARRCAEGPCARRALDRPTRGPRISPTPGALRMASPGSRSGSVGAVVAGDLGLVVAEAWASFLTAFMNN</sequence>
<evidence type="ECO:0000256" key="1">
    <source>
        <dbReference type="SAM" id="MobiDB-lite"/>
    </source>
</evidence>
<organism evidence="2">
    <name type="scientific">Panicum hallii</name>
    <dbReference type="NCBI Taxonomy" id="206008"/>
    <lineage>
        <taxon>Eukaryota</taxon>
        <taxon>Viridiplantae</taxon>
        <taxon>Streptophyta</taxon>
        <taxon>Embryophyta</taxon>
        <taxon>Tracheophyta</taxon>
        <taxon>Spermatophyta</taxon>
        <taxon>Magnoliopsida</taxon>
        <taxon>Liliopsida</taxon>
        <taxon>Poales</taxon>
        <taxon>Poaceae</taxon>
        <taxon>PACMAD clade</taxon>
        <taxon>Panicoideae</taxon>
        <taxon>Panicodae</taxon>
        <taxon>Paniceae</taxon>
        <taxon>Panicinae</taxon>
        <taxon>Panicum</taxon>
        <taxon>Panicum sect. Panicum</taxon>
    </lineage>
</organism>
<dbReference type="Proteomes" id="UP000243499">
    <property type="component" value="Chromosome 8"/>
</dbReference>
<reference evidence="2" key="1">
    <citation type="submission" date="2018-04" db="EMBL/GenBank/DDBJ databases">
        <title>WGS assembly of Panicum hallii.</title>
        <authorList>
            <person name="Lovell J."/>
            <person name="Jenkins J."/>
            <person name="Lowry D."/>
            <person name="Mamidi S."/>
            <person name="Sreedasyam A."/>
            <person name="Weng X."/>
            <person name="Barry K."/>
            <person name="Bonette J."/>
            <person name="Campitelli B."/>
            <person name="Daum C."/>
            <person name="Gordon S."/>
            <person name="Gould B."/>
            <person name="Lipzen A."/>
            <person name="Macqueen A."/>
            <person name="Palacio-Mejia J."/>
            <person name="Plott C."/>
            <person name="Shakirov E."/>
            <person name="Shu S."/>
            <person name="Yoshinaga Y."/>
            <person name="Zane M."/>
            <person name="Rokhsar D."/>
            <person name="Grimwood J."/>
            <person name="Schmutz J."/>
            <person name="Juenger T."/>
        </authorList>
    </citation>
    <scope>NUCLEOTIDE SEQUENCE [LARGE SCALE GENOMIC DNA]</scope>
    <source>
        <strain evidence="2">FIL2</strain>
    </source>
</reference>
<protein>
    <submittedName>
        <fullName evidence="2">Uncharacterized protein</fullName>
    </submittedName>
</protein>
<dbReference type="EMBL" id="CM008053">
    <property type="protein sequence ID" value="PVH33684.1"/>
    <property type="molecule type" value="Genomic_DNA"/>
</dbReference>
<proteinExistence type="predicted"/>